<dbReference type="PRINTS" id="PR00368">
    <property type="entry name" value="FADPNR"/>
</dbReference>
<accession>A0A1F7GI43</accession>
<evidence type="ECO:0000256" key="2">
    <source>
        <dbReference type="ARBA" id="ARBA00023002"/>
    </source>
</evidence>
<dbReference type="AlphaFoldDB" id="A0A1F7GI43"/>
<dbReference type="EMBL" id="MFZI01000069">
    <property type="protein sequence ID" value="OGK18521.1"/>
    <property type="molecule type" value="Genomic_DNA"/>
</dbReference>
<evidence type="ECO:0000256" key="1">
    <source>
        <dbReference type="ARBA" id="ARBA00022630"/>
    </source>
</evidence>
<dbReference type="SUPFAM" id="SSF51905">
    <property type="entry name" value="FAD/NAD(P)-binding domain"/>
    <property type="match status" value="1"/>
</dbReference>
<sequence length="324" mass="34761">MFDLIIIGTGPAGLTASIYATCFKLSHVVIGKVVGGQMILAPDILNYPGFEQISGRELTDRMVNQTKKRGGEILLESVKLVGKTDNGFRVVTETEKIYEAKTLILATGVERRKLNIPGENEYIGKGIEYCASCGKFDYAEKTAAVIGGANAAAQTAVQVGHSASKVYVVYRGTELRCDPIWLEQIKASQHIEVVYGAQVKEIKGDGQKVTGLQIEIKNPQTQAVESKELMVDKVFIEIGGVPGTALLIPLGVTMDEGGFISVDEKLSTNISGIYVAGDIIGHKYSIEQITSAVGSGARAASSVFSYLKQQKAPTLWGTSQIKRG</sequence>
<organism evidence="4 5">
    <name type="scientific">Candidatus Roizmanbacteria bacterium RIFCSPHIGHO2_01_FULL_39_8</name>
    <dbReference type="NCBI Taxonomy" id="1802033"/>
    <lineage>
        <taxon>Bacteria</taxon>
        <taxon>Candidatus Roizmaniibacteriota</taxon>
    </lineage>
</organism>
<dbReference type="PANTHER" id="PTHR48105">
    <property type="entry name" value="THIOREDOXIN REDUCTASE 1-RELATED-RELATED"/>
    <property type="match status" value="1"/>
</dbReference>
<dbReference type="Pfam" id="PF07992">
    <property type="entry name" value="Pyr_redox_2"/>
    <property type="match status" value="1"/>
</dbReference>
<dbReference type="Gene3D" id="3.50.50.60">
    <property type="entry name" value="FAD/NAD(P)-binding domain"/>
    <property type="match status" value="2"/>
</dbReference>
<dbReference type="Proteomes" id="UP000177026">
    <property type="component" value="Unassembled WGS sequence"/>
</dbReference>
<dbReference type="InterPro" id="IPR036188">
    <property type="entry name" value="FAD/NAD-bd_sf"/>
</dbReference>
<reference evidence="4 5" key="1">
    <citation type="journal article" date="2016" name="Nat. Commun.">
        <title>Thousands of microbial genomes shed light on interconnected biogeochemical processes in an aquifer system.</title>
        <authorList>
            <person name="Anantharaman K."/>
            <person name="Brown C.T."/>
            <person name="Hug L.A."/>
            <person name="Sharon I."/>
            <person name="Castelle C.J."/>
            <person name="Probst A.J."/>
            <person name="Thomas B.C."/>
            <person name="Singh A."/>
            <person name="Wilkins M.J."/>
            <person name="Karaoz U."/>
            <person name="Brodie E.L."/>
            <person name="Williams K.H."/>
            <person name="Hubbard S.S."/>
            <person name="Banfield J.F."/>
        </authorList>
    </citation>
    <scope>NUCLEOTIDE SEQUENCE [LARGE SCALE GENOMIC DNA]</scope>
</reference>
<keyword evidence="1" id="KW-0285">Flavoprotein</keyword>
<dbReference type="GO" id="GO:0016491">
    <property type="term" value="F:oxidoreductase activity"/>
    <property type="evidence" value="ECO:0007669"/>
    <property type="project" value="UniProtKB-KW"/>
</dbReference>
<evidence type="ECO:0000259" key="3">
    <source>
        <dbReference type="Pfam" id="PF07992"/>
    </source>
</evidence>
<keyword evidence="2" id="KW-0560">Oxidoreductase</keyword>
<protein>
    <recommendedName>
        <fullName evidence="3">FAD/NAD(P)-binding domain-containing protein</fullName>
    </recommendedName>
</protein>
<gene>
    <name evidence="4" type="ORF">A2866_00930</name>
</gene>
<dbReference type="InterPro" id="IPR023753">
    <property type="entry name" value="FAD/NAD-binding_dom"/>
</dbReference>
<evidence type="ECO:0000313" key="4">
    <source>
        <dbReference type="EMBL" id="OGK18521.1"/>
    </source>
</evidence>
<dbReference type="PRINTS" id="PR00469">
    <property type="entry name" value="PNDRDTASEII"/>
</dbReference>
<comment type="caution">
    <text evidence="4">The sequence shown here is derived from an EMBL/GenBank/DDBJ whole genome shotgun (WGS) entry which is preliminary data.</text>
</comment>
<feature type="domain" description="FAD/NAD(P)-binding" evidence="3">
    <location>
        <begin position="2"/>
        <end position="296"/>
    </location>
</feature>
<proteinExistence type="predicted"/>
<dbReference type="InterPro" id="IPR050097">
    <property type="entry name" value="Ferredoxin-NADP_redctase_2"/>
</dbReference>
<evidence type="ECO:0000313" key="5">
    <source>
        <dbReference type="Proteomes" id="UP000177026"/>
    </source>
</evidence>
<name>A0A1F7GI43_9BACT</name>